<evidence type="ECO:0000313" key="5">
    <source>
        <dbReference type="Proteomes" id="UP000233551"/>
    </source>
</evidence>
<dbReference type="Proteomes" id="UP000233551">
    <property type="component" value="Unassembled WGS sequence"/>
</dbReference>
<dbReference type="Pfam" id="PF04654">
    <property type="entry name" value="DUF599"/>
    <property type="match status" value="1"/>
</dbReference>
<dbReference type="EMBL" id="PGOL01000307">
    <property type="protein sequence ID" value="PKI72846.1"/>
    <property type="molecule type" value="Genomic_DNA"/>
</dbReference>
<keyword evidence="5" id="KW-1185">Reference proteome</keyword>
<dbReference type="OrthoDB" id="665451at2759"/>
<reference evidence="2" key="2">
    <citation type="submission" date="2017-06" db="EMBL/GenBank/DDBJ databases">
        <title>The pomegranate genome and the genomics of punicalagin biosynthesis.</title>
        <authorList>
            <person name="Xu C."/>
        </authorList>
    </citation>
    <scope>NUCLEOTIDE SEQUENCE [LARGE SCALE GENOMIC DNA]</scope>
    <source>
        <tissue evidence="2">Fresh leaf</tissue>
    </source>
</reference>
<evidence type="ECO:0000256" key="1">
    <source>
        <dbReference type="SAM" id="Phobius"/>
    </source>
</evidence>
<comment type="caution">
    <text evidence="2">The sequence shown here is derived from an EMBL/GenBank/DDBJ whole genome shotgun (WGS) entry which is preliminary data.</text>
</comment>
<feature type="transmembrane region" description="Helical" evidence="1">
    <location>
        <begin position="185"/>
        <end position="208"/>
    </location>
</feature>
<dbReference type="EMBL" id="MTKT01000299">
    <property type="protein sequence ID" value="OWM91179.1"/>
    <property type="molecule type" value="Genomic_DNA"/>
</dbReference>
<keyword evidence="1" id="KW-0472">Membrane</keyword>
<evidence type="ECO:0000313" key="4">
    <source>
        <dbReference type="Proteomes" id="UP000197138"/>
    </source>
</evidence>
<keyword evidence="1" id="KW-0812">Transmembrane</keyword>
<reference evidence="4" key="1">
    <citation type="journal article" date="2017" name="Plant J.">
        <title>The pomegranate (Punica granatum L.) genome and the genomics of punicalagin biosynthesis.</title>
        <authorList>
            <person name="Qin G."/>
            <person name="Xu C."/>
            <person name="Ming R."/>
            <person name="Tang H."/>
            <person name="Guyot R."/>
            <person name="Kramer E.M."/>
            <person name="Hu Y."/>
            <person name="Yi X."/>
            <person name="Qi Y."/>
            <person name="Xu X."/>
            <person name="Gao Z."/>
            <person name="Pan H."/>
            <person name="Jian J."/>
            <person name="Tian Y."/>
            <person name="Yue Z."/>
            <person name="Xu Y."/>
        </authorList>
    </citation>
    <scope>NUCLEOTIDE SEQUENCE [LARGE SCALE GENOMIC DNA]</scope>
    <source>
        <strain evidence="4">cv. Dabenzi</strain>
    </source>
</reference>
<feature type="transmembrane region" description="Helical" evidence="1">
    <location>
        <begin position="118"/>
        <end position="135"/>
    </location>
</feature>
<dbReference type="InterPro" id="IPR006747">
    <property type="entry name" value="DUF599"/>
</dbReference>
<dbReference type="Proteomes" id="UP000197138">
    <property type="component" value="Unassembled WGS sequence"/>
</dbReference>
<gene>
    <name evidence="2" type="ORF">CDL15_Pgr000122</name>
    <name evidence="3" type="ORF">CRG98_006771</name>
</gene>
<evidence type="ECO:0008006" key="6">
    <source>
        <dbReference type="Google" id="ProtNLM"/>
    </source>
</evidence>
<feature type="transmembrane region" description="Helical" evidence="1">
    <location>
        <begin position="12"/>
        <end position="29"/>
    </location>
</feature>
<accession>A0A218Y2V3</accession>
<keyword evidence="1" id="KW-1133">Transmembrane helix</keyword>
<dbReference type="PANTHER" id="PTHR31168:SF21">
    <property type="entry name" value="EMB|CAB89385.1"/>
    <property type="match status" value="1"/>
</dbReference>
<protein>
    <recommendedName>
        <fullName evidence="6">DUF599 domain-containing protein</fullName>
    </recommendedName>
</protein>
<dbReference type="AlphaFoldDB" id="A0A218Y2V3"/>
<name>A0A218Y2V3_PUNGR</name>
<sequence>MGFSKDNLDLVLSPVGLIVMFAYQLYCLYKYHRFPKTTVLGMENEGKKAWVESILQLQLSQRATGSTVIASNITAATFLSSVCLTLCSLLGAWLSNSSGNPFRGIWIYGNMSTSATEIKLLCLLTCFLLAFSCFLESMRQFVLASFLLTTSDSCQDAIDYAKAVVVRGGEYWFVGHRTLYFAVNLLLWFFGPIPMFAGSIILVMVLYFHDTYCVRRQRCPHEKIGPNTNTGVSG</sequence>
<dbReference type="GeneID" id="116203060"/>
<proteinExistence type="predicted"/>
<organism evidence="2 4">
    <name type="scientific">Punica granatum</name>
    <name type="common">Pomegranate</name>
    <dbReference type="NCBI Taxonomy" id="22663"/>
    <lineage>
        <taxon>Eukaryota</taxon>
        <taxon>Viridiplantae</taxon>
        <taxon>Streptophyta</taxon>
        <taxon>Embryophyta</taxon>
        <taxon>Tracheophyta</taxon>
        <taxon>Spermatophyta</taxon>
        <taxon>Magnoliopsida</taxon>
        <taxon>eudicotyledons</taxon>
        <taxon>Gunneridae</taxon>
        <taxon>Pentapetalae</taxon>
        <taxon>rosids</taxon>
        <taxon>malvids</taxon>
        <taxon>Myrtales</taxon>
        <taxon>Lythraceae</taxon>
        <taxon>Punica</taxon>
    </lineage>
</organism>
<evidence type="ECO:0000313" key="2">
    <source>
        <dbReference type="EMBL" id="OWM91179.1"/>
    </source>
</evidence>
<dbReference type="PANTHER" id="PTHR31168">
    <property type="entry name" value="OS02G0292800 PROTEIN"/>
    <property type="match status" value="1"/>
</dbReference>
<evidence type="ECO:0000313" key="3">
    <source>
        <dbReference type="EMBL" id="PKI72846.1"/>
    </source>
</evidence>
<reference evidence="3 5" key="3">
    <citation type="submission" date="2017-11" db="EMBL/GenBank/DDBJ databases">
        <title>De-novo sequencing of pomegranate (Punica granatum L.) genome.</title>
        <authorList>
            <person name="Akparov Z."/>
            <person name="Amiraslanov A."/>
            <person name="Hajiyeva S."/>
            <person name="Abbasov M."/>
            <person name="Kaur K."/>
            <person name="Hamwieh A."/>
            <person name="Solovyev V."/>
            <person name="Salamov A."/>
            <person name="Braich B."/>
            <person name="Kosarev P."/>
            <person name="Mahmoud A."/>
            <person name="Hajiyev E."/>
            <person name="Babayeva S."/>
            <person name="Izzatullayeva V."/>
            <person name="Mammadov A."/>
            <person name="Mammadov A."/>
            <person name="Sharifova S."/>
            <person name="Ojaghi J."/>
            <person name="Eynullazada K."/>
            <person name="Bayramov B."/>
            <person name="Abdulazimova A."/>
            <person name="Shahmuradov I."/>
        </authorList>
    </citation>
    <scope>NUCLEOTIDE SEQUENCE [LARGE SCALE GENOMIC DNA]</scope>
    <source>
        <strain evidence="3">AG2017</strain>
        <strain evidence="5">cv. AG2017</strain>
        <tissue evidence="3">Leaf</tissue>
    </source>
</reference>